<dbReference type="GO" id="GO:0000976">
    <property type="term" value="F:transcription cis-regulatory region binding"/>
    <property type="evidence" value="ECO:0007669"/>
    <property type="project" value="TreeGrafter"/>
</dbReference>
<dbReference type="PROSITE" id="PS50048">
    <property type="entry name" value="ZN2_CY6_FUNGAL_2"/>
    <property type="match status" value="1"/>
</dbReference>
<dbReference type="EMBL" id="JAWIZZ010000035">
    <property type="protein sequence ID" value="KAK5781442.1"/>
    <property type="molecule type" value="Genomic_DNA"/>
</dbReference>
<comment type="subcellular location">
    <subcellularLocation>
        <location evidence="1">Nucleus</location>
    </subcellularLocation>
</comment>
<dbReference type="InterPro" id="IPR001138">
    <property type="entry name" value="Zn2Cys6_DnaBD"/>
</dbReference>
<dbReference type="PANTHER" id="PTHR37534">
    <property type="entry name" value="TRANSCRIPTIONAL ACTIVATOR PROTEIN UGA3"/>
    <property type="match status" value="1"/>
</dbReference>
<dbReference type="Pfam" id="PF00172">
    <property type="entry name" value="Zn_clus"/>
    <property type="match status" value="1"/>
</dbReference>
<dbReference type="GO" id="GO:0008270">
    <property type="term" value="F:zinc ion binding"/>
    <property type="evidence" value="ECO:0007669"/>
    <property type="project" value="InterPro"/>
</dbReference>
<dbReference type="InterPro" id="IPR021858">
    <property type="entry name" value="Fun_TF"/>
</dbReference>
<dbReference type="SUPFAM" id="SSF57701">
    <property type="entry name" value="Zn2/Cys6 DNA-binding domain"/>
    <property type="match status" value="1"/>
</dbReference>
<evidence type="ECO:0000259" key="3">
    <source>
        <dbReference type="PROSITE" id="PS50048"/>
    </source>
</evidence>
<accession>A0AAN8A7U1</accession>
<evidence type="ECO:0000256" key="1">
    <source>
        <dbReference type="ARBA" id="ARBA00004123"/>
    </source>
</evidence>
<dbReference type="AlphaFoldDB" id="A0AAN8A7U1"/>
<name>A0AAN8A7U1_9SACH</name>
<dbReference type="Proteomes" id="UP001306508">
    <property type="component" value="Unassembled WGS sequence"/>
</dbReference>
<protein>
    <recommendedName>
        <fullName evidence="3">Zn(2)-C6 fungal-type domain-containing protein</fullName>
    </recommendedName>
</protein>
<evidence type="ECO:0000256" key="2">
    <source>
        <dbReference type="ARBA" id="ARBA00023242"/>
    </source>
</evidence>
<dbReference type="GO" id="GO:0000981">
    <property type="term" value="F:DNA-binding transcription factor activity, RNA polymerase II-specific"/>
    <property type="evidence" value="ECO:0007669"/>
    <property type="project" value="InterPro"/>
</dbReference>
<organism evidence="4 5">
    <name type="scientific">Arxiozyma heterogenica</name>
    <dbReference type="NCBI Taxonomy" id="278026"/>
    <lineage>
        <taxon>Eukaryota</taxon>
        <taxon>Fungi</taxon>
        <taxon>Dikarya</taxon>
        <taxon>Ascomycota</taxon>
        <taxon>Saccharomycotina</taxon>
        <taxon>Saccharomycetes</taxon>
        <taxon>Saccharomycetales</taxon>
        <taxon>Saccharomycetaceae</taxon>
        <taxon>Arxiozyma</taxon>
    </lineage>
</organism>
<reference evidence="5" key="1">
    <citation type="submission" date="2023-07" db="EMBL/GenBank/DDBJ databases">
        <title>A draft genome of Kazachstania heterogenica Y-27499.</title>
        <authorList>
            <person name="Donic C."/>
            <person name="Kralova J.S."/>
            <person name="Fidel L."/>
            <person name="Ben-Dor S."/>
            <person name="Jung S."/>
        </authorList>
    </citation>
    <scope>NUCLEOTIDE SEQUENCE [LARGE SCALE GENOMIC DNA]</scope>
    <source>
        <strain evidence="5">Y27499</strain>
    </source>
</reference>
<dbReference type="InterPro" id="IPR036864">
    <property type="entry name" value="Zn2-C6_fun-type_DNA-bd_sf"/>
</dbReference>
<dbReference type="GO" id="GO:0005634">
    <property type="term" value="C:nucleus"/>
    <property type="evidence" value="ECO:0007669"/>
    <property type="project" value="UniProtKB-SubCell"/>
</dbReference>
<dbReference type="Pfam" id="PF11951">
    <property type="entry name" value="Fungal_trans_2"/>
    <property type="match status" value="1"/>
</dbReference>
<evidence type="ECO:0000313" key="5">
    <source>
        <dbReference type="Proteomes" id="UP001306508"/>
    </source>
</evidence>
<gene>
    <name evidence="4" type="ORF">RI543_000989</name>
</gene>
<feature type="domain" description="Zn(2)-C6 fungal-type" evidence="3">
    <location>
        <begin position="9"/>
        <end position="40"/>
    </location>
</feature>
<proteinExistence type="predicted"/>
<dbReference type="SMART" id="SM00066">
    <property type="entry name" value="GAL4"/>
    <property type="match status" value="1"/>
</dbReference>
<dbReference type="CDD" id="cd00067">
    <property type="entry name" value="GAL4"/>
    <property type="match status" value="1"/>
</dbReference>
<evidence type="ECO:0000313" key="4">
    <source>
        <dbReference type="EMBL" id="KAK5781442.1"/>
    </source>
</evidence>
<dbReference type="GO" id="GO:0045944">
    <property type="term" value="P:positive regulation of transcription by RNA polymerase II"/>
    <property type="evidence" value="ECO:0007669"/>
    <property type="project" value="TreeGrafter"/>
</dbReference>
<comment type="caution">
    <text evidence="4">The sequence shown here is derived from an EMBL/GenBank/DDBJ whole genome shotgun (WGS) entry which is preliminary data.</text>
</comment>
<dbReference type="PANTHER" id="PTHR37534:SF43">
    <property type="entry name" value="FINGER DOMAIN PROTEIN, PUTATIVE (AFU_ORTHOLOGUE AFUA_1G01850)-RELATED"/>
    <property type="match status" value="1"/>
</dbReference>
<keyword evidence="2" id="KW-0539">Nucleus</keyword>
<dbReference type="Gene3D" id="4.10.240.10">
    <property type="entry name" value="Zn(2)-C6 fungal-type DNA-binding domain"/>
    <property type="match status" value="1"/>
</dbReference>
<sequence>MSSIRSRKGCRQCKKWKIKCDENKPRCNNCYRRDVKDCDYSIILKWGGRPYKNLRRMSGHSRIPQLKLKNGVLILNKNHSKTQKKTSGDISKLVNNTKLISYIIEPLENFVIRSPSFLPPILTSSRYNMNVFEFYLQKTSHMLIPTGPKKYLKNPFKLLLPQIAMQNETLLYLLLAFGDTHKGNFLNEPSTFLLSSSSKNHITDSSASLETINSIEMYNQSLEKSSYYLDDIWFLKRPPAIADYLLSTVLKNLSVSLNNIVQRTRDETLATILMLSMFDIFFSDNRRVWRKHLLGARTLINEKINTLDVDSFRVELFYDEMDPTFFLNRWFTYVNIISSLSSINQNSMDFQFNIFKHLFYEVQKYETDKDFLYSKRYHLDDIEYCTGLDPKVLLYLGQTSSLVNQNYINEEVVIQARKLDQELIQYLYVSECARDKIRRQYYQINDSGNHKDNIADKYQTYELLRATNIIYGLTGSLQLKRRVFGYSSNHYEVEKLIQEITNLLIRYIPPKSSTAACIIFCLFCCGCDLFDNSCLSLRGVYMERVITLANAGVKSAYMANIIMQQCWKLHKNWWEYLEEEQLDVTFAI</sequence>
<keyword evidence="5" id="KW-1185">Reference proteome</keyword>
<dbReference type="PROSITE" id="PS00463">
    <property type="entry name" value="ZN2_CY6_FUNGAL_1"/>
    <property type="match status" value="1"/>
</dbReference>